<keyword evidence="9" id="KW-1185">Reference proteome</keyword>
<dbReference type="OrthoDB" id="2405412at2759"/>
<accession>A0A1E3QA71</accession>
<evidence type="ECO:0000256" key="4">
    <source>
        <dbReference type="ARBA" id="ARBA00022989"/>
    </source>
</evidence>
<sequence length="348" mass="39705">MTMYKSKKFRGRPFCIITIVGASLLLLFYLISPSSSSSKAQKRPPPAIGGTKSISHYRLDGLQSTWKSFESHERVLILTPIARFYDEYWNNLINLNYPHELIELGFILPRGREANSALLRLEEAVKRLQTGTKKNRFAKVTILRQDFDSPFSQSEKDRHALSGQKERRAAMARARNSLFTTTINAGISWVLWLDADIVETPSTLVQDLAAHNKPIIVANCYQRYVDHGENKIRAYDFNSWQDSDTALQMAKDMGDDEVIFEGYAEMATFRTLMSYQYVAGNDIHEEIQLDGVGATALLVKAEVHRDGAMFPSFPFYHLIESEGFAKMAKRLGYQSYGLPNYLVYHYNE</sequence>
<dbReference type="GO" id="GO:0000032">
    <property type="term" value="P:cell wall mannoprotein biosynthetic process"/>
    <property type="evidence" value="ECO:0007669"/>
    <property type="project" value="TreeGrafter"/>
</dbReference>
<keyword evidence="5" id="KW-0333">Golgi apparatus</keyword>
<dbReference type="SUPFAM" id="SSF53448">
    <property type="entry name" value="Nucleotide-diphospho-sugar transferases"/>
    <property type="match status" value="1"/>
</dbReference>
<dbReference type="GO" id="GO:0006487">
    <property type="term" value="P:protein N-linked glycosylation"/>
    <property type="evidence" value="ECO:0007669"/>
    <property type="project" value="TreeGrafter"/>
</dbReference>
<dbReference type="Pfam" id="PF03452">
    <property type="entry name" value="Anp1"/>
    <property type="match status" value="1"/>
</dbReference>
<evidence type="ECO:0000256" key="3">
    <source>
        <dbReference type="ARBA" id="ARBA00022968"/>
    </source>
</evidence>
<keyword evidence="3" id="KW-0735">Signal-anchor</keyword>
<gene>
    <name evidence="8" type="ORF">LIPSTDRAFT_70983</name>
</gene>
<dbReference type="GO" id="GO:0000136">
    <property type="term" value="C:mannan polymerase complex"/>
    <property type="evidence" value="ECO:0007669"/>
    <property type="project" value="TreeGrafter"/>
</dbReference>
<dbReference type="GO" id="GO:0000009">
    <property type="term" value="F:alpha-1,6-mannosyltransferase activity"/>
    <property type="evidence" value="ECO:0007669"/>
    <property type="project" value="TreeGrafter"/>
</dbReference>
<evidence type="ECO:0000256" key="5">
    <source>
        <dbReference type="ARBA" id="ARBA00023034"/>
    </source>
</evidence>
<dbReference type="PANTHER" id="PTHR43083">
    <property type="entry name" value="MANNAN POLYMERASE II"/>
    <property type="match status" value="1"/>
</dbReference>
<protein>
    <submittedName>
        <fullName evidence="8">Uncharacterized protein</fullName>
    </submittedName>
</protein>
<keyword evidence="2" id="KW-0812">Transmembrane</keyword>
<evidence type="ECO:0000256" key="1">
    <source>
        <dbReference type="ARBA" id="ARBA00004323"/>
    </source>
</evidence>
<proteinExistence type="inferred from homology"/>
<keyword evidence="4" id="KW-1133">Transmembrane helix</keyword>
<dbReference type="AlphaFoldDB" id="A0A1E3QA71"/>
<organism evidence="8 9">
    <name type="scientific">Lipomyces starkeyi NRRL Y-11557</name>
    <dbReference type="NCBI Taxonomy" id="675824"/>
    <lineage>
        <taxon>Eukaryota</taxon>
        <taxon>Fungi</taxon>
        <taxon>Dikarya</taxon>
        <taxon>Ascomycota</taxon>
        <taxon>Saccharomycotina</taxon>
        <taxon>Lipomycetes</taxon>
        <taxon>Lipomycetales</taxon>
        <taxon>Lipomycetaceae</taxon>
        <taxon>Lipomyces</taxon>
    </lineage>
</organism>
<dbReference type="STRING" id="675824.A0A1E3QA71"/>
<dbReference type="EMBL" id="KV454293">
    <property type="protein sequence ID" value="ODQ73907.1"/>
    <property type="molecule type" value="Genomic_DNA"/>
</dbReference>
<evidence type="ECO:0000256" key="6">
    <source>
        <dbReference type="ARBA" id="ARBA00023136"/>
    </source>
</evidence>
<dbReference type="PANTHER" id="PTHR43083:SF6">
    <property type="entry name" value="MANNAN POLYMERASE COMPLEXES SUBUNIT MNN9"/>
    <property type="match status" value="1"/>
</dbReference>
<dbReference type="Gene3D" id="3.90.550.10">
    <property type="entry name" value="Spore Coat Polysaccharide Biosynthesis Protein SpsA, Chain A"/>
    <property type="match status" value="1"/>
</dbReference>
<comment type="subcellular location">
    <subcellularLocation>
        <location evidence="1">Golgi apparatus membrane</location>
        <topology evidence="1">Single-pass type II membrane protein</topology>
    </subcellularLocation>
</comment>
<reference evidence="8 9" key="1">
    <citation type="journal article" date="2016" name="Proc. Natl. Acad. Sci. U.S.A.">
        <title>Comparative genomics of biotechnologically important yeasts.</title>
        <authorList>
            <person name="Riley R."/>
            <person name="Haridas S."/>
            <person name="Wolfe K.H."/>
            <person name="Lopes M.R."/>
            <person name="Hittinger C.T."/>
            <person name="Goeker M."/>
            <person name="Salamov A.A."/>
            <person name="Wisecaver J.H."/>
            <person name="Long T.M."/>
            <person name="Calvey C.H."/>
            <person name="Aerts A.L."/>
            <person name="Barry K.W."/>
            <person name="Choi C."/>
            <person name="Clum A."/>
            <person name="Coughlan A.Y."/>
            <person name="Deshpande S."/>
            <person name="Douglass A.P."/>
            <person name="Hanson S.J."/>
            <person name="Klenk H.-P."/>
            <person name="LaButti K.M."/>
            <person name="Lapidus A."/>
            <person name="Lindquist E.A."/>
            <person name="Lipzen A.M."/>
            <person name="Meier-Kolthoff J.P."/>
            <person name="Ohm R.A."/>
            <person name="Otillar R.P."/>
            <person name="Pangilinan J.L."/>
            <person name="Peng Y."/>
            <person name="Rokas A."/>
            <person name="Rosa C.A."/>
            <person name="Scheuner C."/>
            <person name="Sibirny A.A."/>
            <person name="Slot J.C."/>
            <person name="Stielow J.B."/>
            <person name="Sun H."/>
            <person name="Kurtzman C.P."/>
            <person name="Blackwell M."/>
            <person name="Grigoriev I.V."/>
            <person name="Jeffries T.W."/>
        </authorList>
    </citation>
    <scope>NUCLEOTIDE SEQUENCE [LARGE SCALE GENOMIC DNA]</scope>
    <source>
        <strain evidence="8 9">NRRL Y-11557</strain>
    </source>
</reference>
<dbReference type="InterPro" id="IPR052086">
    <property type="entry name" value="Mannan_Polymerase_Subunit"/>
</dbReference>
<evidence type="ECO:0000313" key="9">
    <source>
        <dbReference type="Proteomes" id="UP000094385"/>
    </source>
</evidence>
<evidence type="ECO:0000256" key="7">
    <source>
        <dbReference type="ARBA" id="ARBA00037964"/>
    </source>
</evidence>
<name>A0A1E3QA71_LIPST</name>
<keyword evidence="6" id="KW-0472">Membrane</keyword>
<dbReference type="FunFam" id="3.90.550.10:FF:000017">
    <property type="entry name" value="Mannan polymerase II complex ANP1 subunit"/>
    <property type="match status" value="1"/>
</dbReference>
<comment type="similarity">
    <text evidence="7">Belongs to the ANP1/MMN9/VAN1 family.</text>
</comment>
<dbReference type="Proteomes" id="UP000094385">
    <property type="component" value="Unassembled WGS sequence"/>
</dbReference>
<evidence type="ECO:0000256" key="2">
    <source>
        <dbReference type="ARBA" id="ARBA00022692"/>
    </source>
</evidence>
<dbReference type="InterPro" id="IPR029044">
    <property type="entry name" value="Nucleotide-diphossugar_trans"/>
</dbReference>
<evidence type="ECO:0000313" key="8">
    <source>
        <dbReference type="EMBL" id="ODQ73907.1"/>
    </source>
</evidence>